<dbReference type="Pfam" id="PF09391">
    <property type="entry name" value="DUF2000"/>
    <property type="match status" value="1"/>
</dbReference>
<dbReference type="Proteomes" id="UP001494588">
    <property type="component" value="Unassembled WGS sequence"/>
</dbReference>
<dbReference type="SUPFAM" id="SSF102462">
    <property type="entry name" value="Peptidyl-tRNA hydrolase II"/>
    <property type="match status" value="1"/>
</dbReference>
<dbReference type="RefSeq" id="WP_201649712.1">
    <property type="nucleotide sequence ID" value="NZ_CAJHCS010000005.1"/>
</dbReference>
<dbReference type="PIRSF" id="PIRSF033736">
    <property type="entry name" value="UCP033763"/>
    <property type="match status" value="1"/>
</dbReference>
<dbReference type="Gene3D" id="3.40.1490.10">
    <property type="entry name" value="Bit1"/>
    <property type="match status" value="1"/>
</dbReference>
<gene>
    <name evidence="1" type="ORF">V4C55_04240</name>
</gene>
<dbReference type="InterPro" id="IPR023476">
    <property type="entry name" value="Pep_tRNA_hydro_II_dom_sf"/>
</dbReference>
<protein>
    <submittedName>
        <fullName evidence="1">DUF2000 domain-containing protein</fullName>
    </submittedName>
</protein>
<dbReference type="InterPro" id="IPR018988">
    <property type="entry name" value="DUF2000"/>
</dbReference>
<reference evidence="1 2" key="1">
    <citation type="submission" date="2024-01" db="EMBL/GenBank/DDBJ databases">
        <title>The diversity of rhizobia nodulating Mimosa spp. in eleven states of Brazil covering several biomes is determined by host plant, location, and edaphic factors.</title>
        <authorList>
            <person name="Rouws L."/>
            <person name="Barauna A."/>
            <person name="Beukes C."/>
            <person name="De Faria S.M."/>
            <person name="Gross E."/>
            <person name="Dos Reis Junior F.B."/>
            <person name="Simon M."/>
            <person name="Maluk M."/>
            <person name="Odee D.W."/>
            <person name="Kenicer G."/>
            <person name="Young J.P.W."/>
            <person name="Reis V.M."/>
            <person name="Zilli J."/>
            <person name="James E.K."/>
        </authorList>
    </citation>
    <scope>NUCLEOTIDE SEQUENCE [LARGE SCALE GENOMIC DNA]</scope>
    <source>
        <strain evidence="1 2">JPY77</strain>
    </source>
</reference>
<evidence type="ECO:0000313" key="1">
    <source>
        <dbReference type="EMBL" id="MEM5284900.1"/>
    </source>
</evidence>
<comment type="caution">
    <text evidence="1">The sequence shown here is derived from an EMBL/GenBank/DDBJ whole genome shotgun (WGS) entry which is preliminary data.</text>
</comment>
<proteinExistence type="predicted"/>
<name>A0ABU9Q6A6_9BURK</name>
<evidence type="ECO:0000313" key="2">
    <source>
        <dbReference type="Proteomes" id="UP001494588"/>
    </source>
</evidence>
<dbReference type="InterPro" id="IPR017021">
    <property type="entry name" value="UCP033763"/>
</dbReference>
<sequence length="150" mass="15710">MLLQTEAGSSTEAETPQKPERCVIVVDEALSPGKASNAAAVVAFTLGQRHSHLVGAPLRERDGTAHPGLIPVGISVLKATAKQLGELRRKSLAHCDVVDFPVQGQATTDYAAFLDAVQALPGDSLLYLAVGLVGPRNRINKLVGGFSLFA</sequence>
<dbReference type="EMBL" id="JAZHGC010000003">
    <property type="protein sequence ID" value="MEM5284900.1"/>
    <property type="molecule type" value="Genomic_DNA"/>
</dbReference>
<keyword evidence="2" id="KW-1185">Reference proteome</keyword>
<accession>A0ABU9Q6A6</accession>
<organism evidence="1 2">
    <name type="scientific">Paraburkholderia sabiae</name>
    <dbReference type="NCBI Taxonomy" id="273251"/>
    <lineage>
        <taxon>Bacteria</taxon>
        <taxon>Pseudomonadati</taxon>
        <taxon>Pseudomonadota</taxon>
        <taxon>Betaproteobacteria</taxon>
        <taxon>Burkholderiales</taxon>
        <taxon>Burkholderiaceae</taxon>
        <taxon>Paraburkholderia</taxon>
    </lineage>
</organism>